<evidence type="ECO:0000256" key="1">
    <source>
        <dbReference type="ARBA" id="ARBA00022737"/>
    </source>
</evidence>
<dbReference type="PANTHER" id="PTHR43739">
    <property type="entry name" value="XYLOGLUCANASE (EUROFUNG)"/>
    <property type="match status" value="1"/>
</dbReference>
<reference key="2">
    <citation type="submission" date="2011-04" db="EMBL/GenBank/DDBJ databases">
        <title>Complete sequence of chromosome of Haliscomenobacter hydrossis DSM 1100.</title>
        <authorList>
            <consortium name="US DOE Joint Genome Institute (JGI-PGF)"/>
            <person name="Lucas S."/>
            <person name="Han J."/>
            <person name="Lapidus A."/>
            <person name="Bruce D."/>
            <person name="Goodwin L."/>
            <person name="Pitluck S."/>
            <person name="Peters L."/>
            <person name="Kyrpides N."/>
            <person name="Mavromatis K."/>
            <person name="Ivanova N."/>
            <person name="Ovchinnikova G."/>
            <person name="Pagani I."/>
            <person name="Daligault H."/>
            <person name="Detter J.C."/>
            <person name="Han C."/>
            <person name="Land M."/>
            <person name="Hauser L."/>
            <person name="Markowitz V."/>
            <person name="Cheng J.-F."/>
            <person name="Hugenholtz P."/>
            <person name="Woyke T."/>
            <person name="Wu D."/>
            <person name="Verbarg S."/>
            <person name="Frueling A."/>
            <person name="Brambilla E."/>
            <person name="Klenk H.-P."/>
            <person name="Eisen J.A."/>
        </authorList>
    </citation>
    <scope>NUCLEOTIDE SEQUENCE</scope>
    <source>
        <strain>DSM 1100</strain>
    </source>
</reference>
<gene>
    <name evidence="5" type="ordered locus">Halhy_4111</name>
</gene>
<dbReference type="STRING" id="760192.Halhy_4111"/>
<dbReference type="InterPro" id="IPR015943">
    <property type="entry name" value="WD40/YVTN_repeat-like_dom_sf"/>
</dbReference>
<evidence type="ECO:0000256" key="2">
    <source>
        <dbReference type="SAM" id="Coils"/>
    </source>
</evidence>
<dbReference type="PANTHER" id="PTHR43739:SF5">
    <property type="entry name" value="EXO-ALPHA-SIALIDASE"/>
    <property type="match status" value="1"/>
</dbReference>
<dbReference type="GO" id="GO:0016787">
    <property type="term" value="F:hydrolase activity"/>
    <property type="evidence" value="ECO:0007669"/>
    <property type="project" value="UniProtKB-KW"/>
</dbReference>
<keyword evidence="6" id="KW-1185">Reference proteome</keyword>
<reference evidence="5 6" key="1">
    <citation type="journal article" date="2011" name="Stand. Genomic Sci.">
        <title>Complete genome sequence of Haliscomenobacter hydrossis type strain (O).</title>
        <authorList>
            <consortium name="US DOE Joint Genome Institute (JGI-PGF)"/>
            <person name="Daligault H."/>
            <person name="Lapidus A."/>
            <person name="Zeytun A."/>
            <person name="Nolan M."/>
            <person name="Lucas S."/>
            <person name="Del Rio T.G."/>
            <person name="Tice H."/>
            <person name="Cheng J.F."/>
            <person name="Tapia R."/>
            <person name="Han C."/>
            <person name="Goodwin L."/>
            <person name="Pitluck S."/>
            <person name="Liolios K."/>
            <person name="Pagani I."/>
            <person name="Ivanova N."/>
            <person name="Huntemann M."/>
            <person name="Mavromatis K."/>
            <person name="Mikhailova N."/>
            <person name="Pati A."/>
            <person name="Chen A."/>
            <person name="Palaniappan K."/>
            <person name="Land M."/>
            <person name="Hauser L."/>
            <person name="Brambilla E.M."/>
            <person name="Rohde M."/>
            <person name="Verbarg S."/>
            <person name="Goker M."/>
            <person name="Bristow J."/>
            <person name="Eisen J.A."/>
            <person name="Markowitz V."/>
            <person name="Hugenholtz P."/>
            <person name="Kyrpides N.C."/>
            <person name="Klenk H.P."/>
            <person name="Woyke T."/>
        </authorList>
    </citation>
    <scope>NUCLEOTIDE SEQUENCE [LARGE SCALE GENOMIC DNA]</scope>
    <source>
        <strain evidence="6">ATCC 27775 / DSM 1100 / LMG 10767 / O</strain>
    </source>
</reference>
<dbReference type="Gene3D" id="2.130.10.10">
    <property type="entry name" value="YVTN repeat-like/Quinoprotein amine dehydrogenase"/>
    <property type="match status" value="5"/>
</dbReference>
<evidence type="ECO:0000256" key="3">
    <source>
        <dbReference type="SAM" id="SignalP"/>
    </source>
</evidence>
<proteinExistence type="predicted"/>
<dbReference type="CDD" id="cd15482">
    <property type="entry name" value="Sialidase_non-viral"/>
    <property type="match status" value="2"/>
</dbReference>
<feature type="coiled-coil region" evidence="2">
    <location>
        <begin position="912"/>
        <end position="951"/>
    </location>
</feature>
<dbReference type="Proteomes" id="UP000008461">
    <property type="component" value="Chromosome"/>
</dbReference>
<accession>F4L702</accession>
<feature type="chain" id="PRO_5003316536" evidence="3">
    <location>
        <begin position="21"/>
        <end position="1037"/>
    </location>
</feature>
<protein>
    <submittedName>
        <fullName evidence="5">Glycosyl hydrolase BNR repeat-containing protein</fullName>
    </submittedName>
</protein>
<dbReference type="InterPro" id="IPR036278">
    <property type="entry name" value="Sialidase_sf"/>
</dbReference>
<dbReference type="Pfam" id="PF15902">
    <property type="entry name" value="Sortilin-Vps10"/>
    <property type="match status" value="1"/>
</dbReference>
<feature type="domain" description="Sortilin N-terminal" evidence="4">
    <location>
        <begin position="113"/>
        <end position="243"/>
    </location>
</feature>
<dbReference type="OrthoDB" id="9757947at2"/>
<dbReference type="EMBL" id="CP002691">
    <property type="protein sequence ID" value="AEE51957.1"/>
    <property type="molecule type" value="Genomic_DNA"/>
</dbReference>
<keyword evidence="2" id="KW-0175">Coiled coil</keyword>
<dbReference type="HOGENOM" id="CLU_004847_0_0_10"/>
<evidence type="ECO:0000313" key="5">
    <source>
        <dbReference type="EMBL" id="AEE51957.1"/>
    </source>
</evidence>
<keyword evidence="1" id="KW-0677">Repeat</keyword>
<dbReference type="InterPro" id="IPR031778">
    <property type="entry name" value="Sortilin_N"/>
</dbReference>
<dbReference type="SUPFAM" id="SSF110296">
    <property type="entry name" value="Oligoxyloglucan reducing end-specific cellobiohydrolase"/>
    <property type="match status" value="1"/>
</dbReference>
<organism evidence="5 6">
    <name type="scientific">Haliscomenobacter hydrossis (strain ATCC 27775 / DSM 1100 / LMG 10767 / O)</name>
    <dbReference type="NCBI Taxonomy" id="760192"/>
    <lineage>
        <taxon>Bacteria</taxon>
        <taxon>Pseudomonadati</taxon>
        <taxon>Bacteroidota</taxon>
        <taxon>Saprospiria</taxon>
        <taxon>Saprospirales</taxon>
        <taxon>Haliscomenobacteraceae</taxon>
        <taxon>Haliscomenobacter</taxon>
    </lineage>
</organism>
<sequence>MRQHLALIFFILATSLSAQTFSNLSFRFLGVDGNRASAVVGEPGNPMVSYVGAASGGIFKTEDGGLNWRPIFDDQDVAAIGALAIAPSNPNQIWCGTGETFVIRPAHPLGNGVYKSSDAGKTWRNLGLEKTGRIGRIVVHPSDTNTIYVAALGNTHAPQQERGVYKTSDGGKTWARVFFLNESTGCNEIEIDPNNPSILFAAMWQIDIKTWGLNSGGPSGGIYRSTDAGKTWEPMNTRGIQFGEKHPVGKTSVCIAPSNSNVVYALIEDKEPCLYRSDNGGNSWTLVKKDHSMAQRAPYYTRVRVSTGNADEVYTICVNISKSKDGGKSWVTGEGSPWAMGGDCHDMWFDPKNPNRQMVAHDGCMNMTLNGGKTWKNVNLPIAQLYHVAVDSMIPYHVLGNRQDGYSYYGPSNSRSGGIPLSAWQFVGGCESGFAQVDPFNSNLVWSGCYDGGLDVTDLRTGIARDVRPWPETQYGWNPQQVKYRWHWNFPMVLSRHRPNTVWVGSQYIHQTTNGGQSWQVISPDLTTADPKKMDNSGGIAYDNLYTWDGCTTLNMAESPVVEGILWVGTNDGLLQLTRDGGKSWENLTKNLPGLPAGGSVSCIEPSNFEAGTCYVSYRFLYVGNTQSYIFKTSDYGKTWTKIIGDLPQNQSSTVFQIREDPALKGLLYCGTDNALYFSPNDGKTWQRLRNNLPPVAVYGIAIQKHFGDLVLGTYGRGFYILDDLTPIRQFSAEVQKAESHLFSVRPAYRFQRVLGTHADGDSFSGQNPTYGALINYYQKDTLQKAAELLVLSMQGDTLRKLKTLNKVGIQRTSWDLRPEPARLPKLRTKPRDKDWVELDKNGERSIYPWDLDMQPGMNAPLVPAGKYRVVFIANGKKQEQILELRNDPNVKGNDTDIQKQYSFGLQLNRDLKATVKLIEDIEKQRADLQKANAREKSAEVKKDLLDLEEQLYQIESGLLDLKQTGARQDNFRNPVGVLERFLAIGKELLVASGDHPPTDQQVEVHQLTKGKLEAALGAYQGVLNSALWKKSVFKKP</sequence>
<keyword evidence="3" id="KW-0732">Signal</keyword>
<dbReference type="KEGG" id="hhy:Halhy_4111"/>
<dbReference type="RefSeq" id="WP_013766495.1">
    <property type="nucleotide sequence ID" value="NC_015510.1"/>
</dbReference>
<feature type="signal peptide" evidence="3">
    <location>
        <begin position="1"/>
        <end position="20"/>
    </location>
</feature>
<dbReference type="SUPFAM" id="SSF50939">
    <property type="entry name" value="Sialidases"/>
    <property type="match status" value="1"/>
</dbReference>
<keyword evidence="5" id="KW-0378">Hydrolase</keyword>
<dbReference type="AlphaFoldDB" id="F4L702"/>
<dbReference type="InterPro" id="IPR052025">
    <property type="entry name" value="Xyloglucanase_GH74"/>
</dbReference>
<dbReference type="eggNOG" id="COG4447">
    <property type="taxonomic scope" value="Bacteria"/>
</dbReference>
<name>F4L702_HALH1</name>
<evidence type="ECO:0000259" key="4">
    <source>
        <dbReference type="Pfam" id="PF15902"/>
    </source>
</evidence>
<dbReference type="GO" id="GO:0010411">
    <property type="term" value="P:xyloglucan metabolic process"/>
    <property type="evidence" value="ECO:0007669"/>
    <property type="project" value="TreeGrafter"/>
</dbReference>
<evidence type="ECO:0000313" key="6">
    <source>
        <dbReference type="Proteomes" id="UP000008461"/>
    </source>
</evidence>